<gene>
    <name evidence="2" type="ORF">DIZ78_07205</name>
</gene>
<protein>
    <recommendedName>
        <fullName evidence="4">Fimbrial assembly protein</fullName>
    </recommendedName>
</protein>
<evidence type="ECO:0000256" key="1">
    <source>
        <dbReference type="SAM" id="Phobius"/>
    </source>
</evidence>
<sequence length="185" mass="20251">MQLPEKPPSTPPIDPLLAGKRLKQLRLRVVLGMLITSILIGTVATLLLYRSQAEQLETAILFEVALQKTAIKSEISRLKNLAAQITSRSRIRQELEKYQNGLIGLDALNAFSRPKLTDALRLAPDMVGISRLGNDGSLLIEVGEAIPKSLRPVGFRADAIHLGMPGLVDGHHRLVVSAAHHQPKR</sequence>
<keyword evidence="1" id="KW-0812">Transmembrane</keyword>
<reference evidence="2 3" key="1">
    <citation type="journal article" date="2018" name="ISME J.">
        <title>Endosymbiont genomes yield clues of tubeworm success.</title>
        <authorList>
            <person name="Li Y."/>
            <person name="Liles M.R."/>
            <person name="Halanych K.M."/>
        </authorList>
    </citation>
    <scope>NUCLEOTIDE SEQUENCE [LARGE SCALE GENOMIC DNA]</scope>
    <source>
        <strain evidence="2">A1462</strain>
    </source>
</reference>
<keyword evidence="1" id="KW-1133">Transmembrane helix</keyword>
<keyword evidence="3" id="KW-1185">Reference proteome</keyword>
<evidence type="ECO:0000313" key="3">
    <source>
        <dbReference type="Proteomes" id="UP000254771"/>
    </source>
</evidence>
<keyword evidence="1" id="KW-0472">Membrane</keyword>
<evidence type="ECO:0008006" key="4">
    <source>
        <dbReference type="Google" id="ProtNLM"/>
    </source>
</evidence>
<accession>A0A370DP36</accession>
<comment type="caution">
    <text evidence="2">The sequence shown here is derived from an EMBL/GenBank/DDBJ whole genome shotgun (WGS) entry which is preliminary data.</text>
</comment>
<dbReference type="Proteomes" id="UP000254771">
    <property type="component" value="Unassembled WGS sequence"/>
</dbReference>
<dbReference type="AlphaFoldDB" id="A0A370DP36"/>
<name>A0A370DP36_9GAMM</name>
<feature type="transmembrane region" description="Helical" evidence="1">
    <location>
        <begin position="29"/>
        <end position="49"/>
    </location>
</feature>
<dbReference type="EMBL" id="QFXE01000008">
    <property type="protein sequence ID" value="RDH86684.1"/>
    <property type="molecule type" value="Genomic_DNA"/>
</dbReference>
<proteinExistence type="predicted"/>
<organism evidence="2 3">
    <name type="scientific">endosymbiont of Escarpia spicata</name>
    <dbReference type="NCBI Taxonomy" id="2200908"/>
    <lineage>
        <taxon>Bacteria</taxon>
        <taxon>Pseudomonadati</taxon>
        <taxon>Pseudomonadota</taxon>
        <taxon>Gammaproteobacteria</taxon>
        <taxon>sulfur-oxidizing symbionts</taxon>
    </lineage>
</organism>
<evidence type="ECO:0000313" key="2">
    <source>
        <dbReference type="EMBL" id="RDH86684.1"/>
    </source>
</evidence>